<dbReference type="EMBL" id="NBTZ01000077">
    <property type="protein sequence ID" value="OTP73620.1"/>
    <property type="molecule type" value="Genomic_DNA"/>
</dbReference>
<reference evidence="7 8" key="1">
    <citation type="submission" date="2017-03" db="EMBL/GenBank/DDBJ databases">
        <title>Genome analysis of strain PAMC 26577.</title>
        <authorList>
            <person name="Oh H.-M."/>
            <person name="Yang J.-A."/>
        </authorList>
    </citation>
    <scope>NUCLEOTIDE SEQUENCE [LARGE SCALE GENOMIC DNA]</scope>
    <source>
        <strain evidence="7 8">PAMC 26577</strain>
    </source>
</reference>
<keyword evidence="2 3" id="KW-0786">Thiamine pyrophosphate</keyword>
<protein>
    <submittedName>
        <fullName evidence="7">Epi-inositol hydrolase</fullName>
    </submittedName>
</protein>
<dbReference type="Proteomes" id="UP000195221">
    <property type="component" value="Unassembled WGS sequence"/>
</dbReference>
<dbReference type="InterPro" id="IPR000399">
    <property type="entry name" value="TPP-bd_CS"/>
</dbReference>
<evidence type="ECO:0000313" key="8">
    <source>
        <dbReference type="Proteomes" id="UP000195221"/>
    </source>
</evidence>
<dbReference type="GO" id="GO:0030976">
    <property type="term" value="F:thiamine pyrophosphate binding"/>
    <property type="evidence" value="ECO:0007669"/>
    <property type="project" value="InterPro"/>
</dbReference>
<keyword evidence="7" id="KW-0378">Hydrolase</keyword>
<evidence type="ECO:0000256" key="3">
    <source>
        <dbReference type="RuleBase" id="RU362132"/>
    </source>
</evidence>
<dbReference type="InterPro" id="IPR012001">
    <property type="entry name" value="Thiamin_PyroP_enz_TPP-bd_dom"/>
</dbReference>
<dbReference type="InterPro" id="IPR045229">
    <property type="entry name" value="TPP_enz"/>
</dbReference>
<evidence type="ECO:0000256" key="1">
    <source>
        <dbReference type="ARBA" id="ARBA00007812"/>
    </source>
</evidence>
<dbReference type="CDD" id="cd07035">
    <property type="entry name" value="TPP_PYR_POX_like"/>
    <property type="match status" value="1"/>
</dbReference>
<organism evidence="7 8">
    <name type="scientific">Caballeronia sordidicola</name>
    <name type="common">Burkholderia sordidicola</name>
    <dbReference type="NCBI Taxonomy" id="196367"/>
    <lineage>
        <taxon>Bacteria</taxon>
        <taxon>Pseudomonadati</taxon>
        <taxon>Pseudomonadota</taxon>
        <taxon>Betaproteobacteria</taxon>
        <taxon>Burkholderiales</taxon>
        <taxon>Burkholderiaceae</taxon>
        <taxon>Caballeronia</taxon>
    </lineage>
</organism>
<evidence type="ECO:0000259" key="6">
    <source>
        <dbReference type="Pfam" id="PF02776"/>
    </source>
</evidence>
<feature type="domain" description="Thiamine pyrophosphate enzyme TPP-binding" evidence="5">
    <location>
        <begin position="417"/>
        <end position="571"/>
    </location>
</feature>
<dbReference type="InterPro" id="IPR029061">
    <property type="entry name" value="THDP-binding"/>
</dbReference>
<dbReference type="Gene3D" id="3.40.50.1220">
    <property type="entry name" value="TPP-binding domain"/>
    <property type="match status" value="1"/>
</dbReference>
<dbReference type="GO" id="GO:0003984">
    <property type="term" value="F:acetolactate synthase activity"/>
    <property type="evidence" value="ECO:0007669"/>
    <property type="project" value="TreeGrafter"/>
</dbReference>
<dbReference type="GO" id="GO:0000287">
    <property type="term" value="F:magnesium ion binding"/>
    <property type="evidence" value="ECO:0007669"/>
    <property type="project" value="InterPro"/>
</dbReference>
<dbReference type="Pfam" id="PF02775">
    <property type="entry name" value="TPP_enzyme_C"/>
    <property type="match status" value="1"/>
</dbReference>
<evidence type="ECO:0000313" key="7">
    <source>
        <dbReference type="EMBL" id="OTP73620.1"/>
    </source>
</evidence>
<proteinExistence type="inferred from homology"/>
<dbReference type="GO" id="GO:0016823">
    <property type="term" value="F:hydrolase activity, acting on acid carbon-carbon bonds, in ketonic substances"/>
    <property type="evidence" value="ECO:0007669"/>
    <property type="project" value="InterPro"/>
</dbReference>
<evidence type="ECO:0000256" key="2">
    <source>
        <dbReference type="ARBA" id="ARBA00023052"/>
    </source>
</evidence>
<dbReference type="InterPro" id="IPR029035">
    <property type="entry name" value="DHS-like_NAD/FAD-binding_dom"/>
</dbReference>
<accession>A0A242MR05</accession>
<sequence>MNSTIRLTTAQALVRYLAALQTEDGEALFGGVFAIFGHGNVAGMGEALYAHRETLPTFRAHNEQAMAHAAIAYAKANFRRRMMAVTTSIGPGATNLVTAAALAHVNRLPVLLLPGDIFVSRAPDPVLQQVEDFGDGNVSANDTLRPVSRYFDRIVHPAQLLSALPRAIRMLTDAALCGPVTLALPQDVQAMAYDYPASFFEPRLVSFHAPSPMADDITRAATALRAAKRPLLVSGGGVLYGLATGALRSFSERHGIPVAETQAGKGALEWDHPLNLGGIGVTGSEAANQLASDADCVLAVGTRLQDFTTGSNTLFAQAQLIGINANAFDALKQGALAVESDAQFALDALSRALGDWRASPPWTVRAHELADSWRATVDHVTNAQQLDNALPREADVIGAVQRSSMQSAANDIVVCAAGTLPADLQKLWRTSTPGGYHVEYGYSCMGYEVAGALGAKLARPEREVIVIVGDGSYLMMNSELATSVMLGAKIIVVLLDNRGYGCINRLQQACGGAPFNNLLADSRQGPEGAPAIDFAMHARSLGATAEHVANIGELEAAMQRARASTKSYLVSIDTDPARPTEEGGWWWEVAVPEVSSREAVRSARANYEHKLTARSKRTKE</sequence>
<dbReference type="SUPFAM" id="SSF52467">
    <property type="entry name" value="DHS-like NAD/FAD-binding domain"/>
    <property type="match status" value="1"/>
</dbReference>
<gene>
    <name evidence="7" type="ORF">PAMC26577_18265</name>
</gene>
<dbReference type="InterPro" id="IPR011766">
    <property type="entry name" value="TPP_enzyme_TPP-bd"/>
</dbReference>
<dbReference type="GO" id="GO:0005948">
    <property type="term" value="C:acetolactate synthase complex"/>
    <property type="evidence" value="ECO:0007669"/>
    <property type="project" value="TreeGrafter"/>
</dbReference>
<comment type="caution">
    <text evidence="7">The sequence shown here is derived from an EMBL/GenBank/DDBJ whole genome shotgun (WGS) entry which is preliminary data.</text>
</comment>
<dbReference type="PANTHER" id="PTHR18968:SF9">
    <property type="entry name" value="3D-(3,5_4)-TRIHYDROXYCYCLOHEXANE-1,2-DIONE HYDROLASE"/>
    <property type="match status" value="1"/>
</dbReference>
<dbReference type="InterPro" id="IPR012000">
    <property type="entry name" value="Thiamin_PyroP_enz_cen_dom"/>
</dbReference>
<dbReference type="Pfam" id="PF02776">
    <property type="entry name" value="TPP_enzyme_N"/>
    <property type="match status" value="1"/>
</dbReference>
<feature type="domain" description="Thiamine pyrophosphate enzyme central" evidence="4">
    <location>
        <begin position="217"/>
        <end position="349"/>
    </location>
</feature>
<dbReference type="SUPFAM" id="SSF52518">
    <property type="entry name" value="Thiamin diphosphate-binding fold (THDP-binding)"/>
    <property type="match status" value="2"/>
</dbReference>
<dbReference type="GO" id="GO:0009097">
    <property type="term" value="P:isoleucine biosynthetic process"/>
    <property type="evidence" value="ECO:0007669"/>
    <property type="project" value="TreeGrafter"/>
</dbReference>
<name>A0A242MR05_CABSO</name>
<dbReference type="AlphaFoldDB" id="A0A242MR05"/>
<dbReference type="Pfam" id="PF00205">
    <property type="entry name" value="TPP_enzyme_M"/>
    <property type="match status" value="1"/>
</dbReference>
<dbReference type="InterPro" id="IPR030817">
    <property type="entry name" value="Myo_inos_IolD"/>
</dbReference>
<feature type="domain" description="Thiamine pyrophosphate enzyme N-terminal TPP-binding" evidence="6">
    <location>
        <begin position="10"/>
        <end position="128"/>
    </location>
</feature>
<evidence type="ECO:0000259" key="5">
    <source>
        <dbReference type="Pfam" id="PF02775"/>
    </source>
</evidence>
<dbReference type="Gene3D" id="3.40.50.970">
    <property type="match status" value="2"/>
</dbReference>
<dbReference type="CDD" id="cd02003">
    <property type="entry name" value="TPP_IolD"/>
    <property type="match status" value="1"/>
</dbReference>
<dbReference type="NCBIfam" id="TIGR04377">
    <property type="entry name" value="myo_inos_iolD"/>
    <property type="match status" value="1"/>
</dbReference>
<evidence type="ECO:0000259" key="4">
    <source>
        <dbReference type="Pfam" id="PF00205"/>
    </source>
</evidence>
<dbReference type="GO" id="GO:0019310">
    <property type="term" value="P:inositol catabolic process"/>
    <property type="evidence" value="ECO:0007669"/>
    <property type="project" value="InterPro"/>
</dbReference>
<dbReference type="PANTHER" id="PTHR18968">
    <property type="entry name" value="THIAMINE PYROPHOSPHATE ENZYMES"/>
    <property type="match status" value="1"/>
</dbReference>
<dbReference type="GO" id="GO:0009099">
    <property type="term" value="P:L-valine biosynthetic process"/>
    <property type="evidence" value="ECO:0007669"/>
    <property type="project" value="TreeGrafter"/>
</dbReference>
<dbReference type="GO" id="GO:0050660">
    <property type="term" value="F:flavin adenine dinucleotide binding"/>
    <property type="evidence" value="ECO:0007669"/>
    <property type="project" value="TreeGrafter"/>
</dbReference>
<dbReference type="PROSITE" id="PS00187">
    <property type="entry name" value="TPP_ENZYMES"/>
    <property type="match status" value="1"/>
</dbReference>
<comment type="similarity">
    <text evidence="1 3">Belongs to the TPP enzyme family.</text>
</comment>